<accession>A0A5C3NX38</accession>
<feature type="domain" description="DUF6570" evidence="1">
    <location>
        <begin position="2"/>
        <end position="82"/>
    </location>
</feature>
<dbReference type="STRING" id="1314778.A0A5C3NX38"/>
<keyword evidence="3" id="KW-1185">Reference proteome</keyword>
<evidence type="ECO:0000259" key="1">
    <source>
        <dbReference type="Pfam" id="PF20209"/>
    </source>
</evidence>
<dbReference type="InterPro" id="IPR046700">
    <property type="entry name" value="DUF6570"/>
</dbReference>
<reference evidence="2 3" key="1">
    <citation type="journal article" date="2019" name="Nat. Ecol. Evol.">
        <title>Megaphylogeny resolves global patterns of mushroom evolution.</title>
        <authorList>
            <person name="Varga T."/>
            <person name="Krizsan K."/>
            <person name="Foldi C."/>
            <person name="Dima B."/>
            <person name="Sanchez-Garcia M."/>
            <person name="Sanchez-Ramirez S."/>
            <person name="Szollosi G.J."/>
            <person name="Szarkandi J.G."/>
            <person name="Papp V."/>
            <person name="Albert L."/>
            <person name="Andreopoulos W."/>
            <person name="Angelini C."/>
            <person name="Antonin V."/>
            <person name="Barry K.W."/>
            <person name="Bougher N.L."/>
            <person name="Buchanan P."/>
            <person name="Buyck B."/>
            <person name="Bense V."/>
            <person name="Catcheside P."/>
            <person name="Chovatia M."/>
            <person name="Cooper J."/>
            <person name="Damon W."/>
            <person name="Desjardin D."/>
            <person name="Finy P."/>
            <person name="Geml J."/>
            <person name="Haridas S."/>
            <person name="Hughes K."/>
            <person name="Justo A."/>
            <person name="Karasinski D."/>
            <person name="Kautmanova I."/>
            <person name="Kiss B."/>
            <person name="Kocsube S."/>
            <person name="Kotiranta H."/>
            <person name="LaButti K.M."/>
            <person name="Lechner B.E."/>
            <person name="Liimatainen K."/>
            <person name="Lipzen A."/>
            <person name="Lukacs Z."/>
            <person name="Mihaltcheva S."/>
            <person name="Morgado L.N."/>
            <person name="Niskanen T."/>
            <person name="Noordeloos M.E."/>
            <person name="Ohm R.A."/>
            <person name="Ortiz-Santana B."/>
            <person name="Ovrebo C."/>
            <person name="Racz N."/>
            <person name="Riley R."/>
            <person name="Savchenko A."/>
            <person name="Shiryaev A."/>
            <person name="Soop K."/>
            <person name="Spirin V."/>
            <person name="Szebenyi C."/>
            <person name="Tomsovsky M."/>
            <person name="Tulloss R.E."/>
            <person name="Uehling J."/>
            <person name="Grigoriev I.V."/>
            <person name="Vagvolgyi C."/>
            <person name="Papp T."/>
            <person name="Martin F.M."/>
            <person name="Miettinen O."/>
            <person name="Hibbett D.S."/>
            <person name="Nagy L.G."/>
        </authorList>
    </citation>
    <scope>NUCLEOTIDE SEQUENCE [LARGE SCALE GENOMIC DNA]</scope>
    <source>
        <strain evidence="2 3">HHB13444</strain>
    </source>
</reference>
<gene>
    <name evidence="2" type="ORF">K466DRAFT_441178</name>
</gene>
<evidence type="ECO:0000313" key="2">
    <source>
        <dbReference type="EMBL" id="TFK81642.1"/>
    </source>
</evidence>
<feature type="non-terminal residue" evidence="2">
    <location>
        <position position="1"/>
    </location>
</feature>
<feature type="non-terminal residue" evidence="2">
    <location>
        <position position="193"/>
    </location>
</feature>
<dbReference type="EMBL" id="ML211578">
    <property type="protein sequence ID" value="TFK81642.1"/>
    <property type="molecule type" value="Genomic_DNA"/>
</dbReference>
<proteinExistence type="predicted"/>
<evidence type="ECO:0000313" key="3">
    <source>
        <dbReference type="Proteomes" id="UP000308197"/>
    </source>
</evidence>
<name>A0A5C3NX38_9APHY</name>
<dbReference type="AlphaFoldDB" id="A0A5C3NX38"/>
<protein>
    <recommendedName>
        <fullName evidence="1">DUF6570 domain-containing protein</fullName>
    </recommendedName>
</protein>
<organism evidence="2 3">
    <name type="scientific">Polyporus arcularius HHB13444</name>
    <dbReference type="NCBI Taxonomy" id="1314778"/>
    <lineage>
        <taxon>Eukaryota</taxon>
        <taxon>Fungi</taxon>
        <taxon>Dikarya</taxon>
        <taxon>Basidiomycota</taxon>
        <taxon>Agaricomycotina</taxon>
        <taxon>Agaricomycetes</taxon>
        <taxon>Polyporales</taxon>
        <taxon>Polyporaceae</taxon>
        <taxon>Polyporus</taxon>
    </lineage>
</organism>
<sequence>LAANVIVFGQPVARMYDALPPPKKEIEDCLAILFVGSAKPTDEDIRRTPFLVRPPVVHAALGWLRLNSFAYEDVRISMENLATYADNEPPVGIIYRRITTSAPDESLAVYESVNERAVDEGECLFTVHGLNSAELVNMTYEAKLATAIKHFDNGGHALAYGHDHTPQSIYHNPDLFPGMFPWLYPYGLGGFEN</sequence>
<dbReference type="Pfam" id="PF20209">
    <property type="entry name" value="DUF6570"/>
    <property type="match status" value="1"/>
</dbReference>
<dbReference type="InParanoid" id="A0A5C3NX38"/>
<dbReference type="Proteomes" id="UP000308197">
    <property type="component" value="Unassembled WGS sequence"/>
</dbReference>